<keyword evidence="2" id="KW-0223">Dioxygenase</keyword>
<dbReference type="Pfam" id="PF05118">
    <property type="entry name" value="Asp_Arg_Hydrox"/>
    <property type="match status" value="1"/>
</dbReference>
<comment type="caution">
    <text evidence="5">The sequence shown here is derived from an EMBL/GenBank/DDBJ whole genome shotgun (WGS) entry which is preliminary data.</text>
</comment>
<gene>
    <name evidence="5" type="ORF">WG901_22490</name>
</gene>
<accession>A0ABU8S259</accession>
<evidence type="ECO:0000256" key="3">
    <source>
        <dbReference type="ARBA" id="ARBA00023002"/>
    </source>
</evidence>
<sequence length="241" mass="27957">MDLEKYIEAEETFAVRVGKHLRWPLNRFLARQSLIGTQAFFTEDQVPGLDRLRAQWPVIQAEAQALMAERESVPPLGRISPDHRTLAPDGRWKSFFFTGYGYRAEANRARCPQTAALVDQVPNLVVAFFSIFEPGTHVHRHRGLTKAMLNVHLGLIVPEDREACRMEVEGETRSWTPGEFLIFDETFHHEVWNDASQPRVVLFLQVMRPMRWRGRWLGQFFLWLVKRTSFVQDVRKALAAT</sequence>
<dbReference type="SUPFAM" id="SSF51197">
    <property type="entry name" value="Clavaminate synthase-like"/>
    <property type="match status" value="1"/>
</dbReference>
<evidence type="ECO:0000313" key="5">
    <source>
        <dbReference type="EMBL" id="MEJ5979439.1"/>
    </source>
</evidence>
<dbReference type="EMBL" id="JBBHJZ010000008">
    <property type="protein sequence ID" value="MEJ5979439.1"/>
    <property type="molecule type" value="Genomic_DNA"/>
</dbReference>
<evidence type="ECO:0000313" key="6">
    <source>
        <dbReference type="Proteomes" id="UP001361239"/>
    </source>
</evidence>
<name>A0ABU8S259_9SPHN</name>
<reference evidence="5 6" key="1">
    <citation type="submission" date="2024-03" db="EMBL/GenBank/DDBJ databases">
        <authorList>
            <person name="Jo J.-H."/>
        </authorList>
    </citation>
    <scope>NUCLEOTIDE SEQUENCE [LARGE SCALE GENOMIC DNA]</scope>
    <source>
        <strain evidence="5 6">PS1R-30</strain>
    </source>
</reference>
<dbReference type="InterPro" id="IPR051821">
    <property type="entry name" value="Asp/Asn_beta-hydroxylase"/>
</dbReference>
<dbReference type="PANTHER" id="PTHR46332">
    <property type="entry name" value="ASPARTATE BETA-HYDROXYLASE DOMAIN-CONTAINING PROTEIN 2"/>
    <property type="match status" value="1"/>
</dbReference>
<evidence type="ECO:0000256" key="1">
    <source>
        <dbReference type="ARBA" id="ARBA00007730"/>
    </source>
</evidence>
<evidence type="ECO:0000259" key="4">
    <source>
        <dbReference type="Pfam" id="PF05118"/>
    </source>
</evidence>
<dbReference type="Gene3D" id="2.60.120.330">
    <property type="entry name" value="B-lactam Antibiotic, Isopenicillin N Synthase, Chain"/>
    <property type="match status" value="1"/>
</dbReference>
<keyword evidence="3" id="KW-0560">Oxidoreductase</keyword>
<organism evidence="5 6">
    <name type="scientific">Novosphingobium anseongense</name>
    <dbReference type="NCBI Taxonomy" id="3133436"/>
    <lineage>
        <taxon>Bacteria</taxon>
        <taxon>Pseudomonadati</taxon>
        <taxon>Pseudomonadota</taxon>
        <taxon>Alphaproteobacteria</taxon>
        <taxon>Sphingomonadales</taxon>
        <taxon>Sphingomonadaceae</taxon>
        <taxon>Novosphingobium</taxon>
    </lineage>
</organism>
<dbReference type="Proteomes" id="UP001361239">
    <property type="component" value="Unassembled WGS sequence"/>
</dbReference>
<feature type="domain" description="Aspartyl/asparaginy/proline hydroxylase" evidence="4">
    <location>
        <begin position="54"/>
        <end position="209"/>
    </location>
</feature>
<dbReference type="RefSeq" id="WP_339589379.1">
    <property type="nucleotide sequence ID" value="NZ_JBBHJZ010000008.1"/>
</dbReference>
<comment type="similarity">
    <text evidence="1">Belongs to the aspartyl/asparaginyl beta-hydroxylase family.</text>
</comment>
<evidence type="ECO:0000256" key="2">
    <source>
        <dbReference type="ARBA" id="ARBA00022964"/>
    </source>
</evidence>
<dbReference type="InterPro" id="IPR007803">
    <property type="entry name" value="Asp/Arg/Pro-Hydrxlase"/>
</dbReference>
<proteinExistence type="inferred from homology"/>
<keyword evidence="6" id="KW-1185">Reference proteome</keyword>
<dbReference type="PANTHER" id="PTHR46332:SF5">
    <property type="entry name" value="ASPARTATE BETA-HYDROXYLASE DOMAIN CONTAINING 2"/>
    <property type="match status" value="1"/>
</dbReference>
<dbReference type="InterPro" id="IPR027443">
    <property type="entry name" value="IPNS-like_sf"/>
</dbReference>
<protein>
    <submittedName>
        <fullName evidence="5">Aspartyl/asparaginyl beta-hydroxylase domain-containing protein</fullName>
    </submittedName>
</protein>